<keyword evidence="4" id="KW-0808">Transferase</keyword>
<protein>
    <submittedName>
        <fullName evidence="4">L-seryl-tRNA(Ser) seleniumtransferase</fullName>
    </submittedName>
</protein>
<evidence type="ECO:0000259" key="3">
    <source>
        <dbReference type="Pfam" id="PF00266"/>
    </source>
</evidence>
<evidence type="ECO:0000256" key="1">
    <source>
        <dbReference type="ARBA" id="ARBA00001933"/>
    </source>
</evidence>
<keyword evidence="5" id="KW-1185">Reference proteome</keyword>
<accession>A0A1G6ZMY6</accession>
<keyword evidence="2" id="KW-0663">Pyridoxal phosphate</keyword>
<dbReference type="InterPro" id="IPR015421">
    <property type="entry name" value="PyrdxlP-dep_Trfase_major"/>
</dbReference>
<dbReference type="RefSeq" id="WP_090147398.1">
    <property type="nucleotide sequence ID" value="NZ_FNAN01000003.1"/>
</dbReference>
<dbReference type="InterPro" id="IPR000192">
    <property type="entry name" value="Aminotrans_V_dom"/>
</dbReference>
<comment type="cofactor">
    <cofactor evidence="1">
        <name>pyridoxal 5'-phosphate</name>
        <dbReference type="ChEBI" id="CHEBI:597326"/>
    </cofactor>
</comment>
<dbReference type="InterPro" id="IPR015424">
    <property type="entry name" value="PyrdxlP-dep_Trfase"/>
</dbReference>
<dbReference type="SUPFAM" id="SSF53383">
    <property type="entry name" value="PLP-dependent transferases"/>
    <property type="match status" value="1"/>
</dbReference>
<dbReference type="EMBL" id="FNAN01000003">
    <property type="protein sequence ID" value="SDE03881.1"/>
    <property type="molecule type" value="Genomic_DNA"/>
</dbReference>
<organism evidence="4 5">
    <name type="scientific">Dyadobacter soli</name>
    <dbReference type="NCBI Taxonomy" id="659014"/>
    <lineage>
        <taxon>Bacteria</taxon>
        <taxon>Pseudomonadati</taxon>
        <taxon>Bacteroidota</taxon>
        <taxon>Cytophagia</taxon>
        <taxon>Cytophagales</taxon>
        <taxon>Spirosomataceae</taxon>
        <taxon>Dyadobacter</taxon>
    </lineage>
</organism>
<dbReference type="PANTHER" id="PTHR32328">
    <property type="entry name" value="L-SERYL-TRNA(SEC) SELENIUM TRANSFERASE"/>
    <property type="match status" value="1"/>
</dbReference>
<dbReference type="AlphaFoldDB" id="A0A1G6ZMY6"/>
<sequence length="440" mass="48070">MKRRKVIQSLSTLPLISSLPIVGARGEQASRKKKRDVIAELGIRSFINAAGTLTYMSGCIMHDEVVETIENTSRHFCMIDEVQDKVGEKIAKMVHSEAAMVTCGAFSAMTLGLASVLTGLDVRKVEQLPHLEGTGMKSEVICQKSHNERYNHAFLNTGCTVVEVETIEDVEKAISEKTALLHFLNITANTGQIKHEEWIALGKKHNIPTSIDIAADVPPVSNLWKFNDMGFDMVFISGGKAMRGPQSAGILMGRKDIVAAARLNAPPRGFTVARGHKVNKEEILGMYVALEKFVSGDHDREWKDWEAQIARIEGAVKDLPGISTKVTVPELGNITPTLTISWDEGIVKLTGRELRDKLRFGNPSIEAGFSGLPLYYYQAGSDSVDPAIEGTLNGANLMRITAWMLQPGEDKVVGRRIREELAAASITPSLSAQQPAGKAR</sequence>
<feature type="domain" description="Aminotransferase class V" evidence="3">
    <location>
        <begin position="166"/>
        <end position="260"/>
    </location>
</feature>
<gene>
    <name evidence="4" type="ORF">SAMN04487996_103175</name>
</gene>
<proteinExistence type="predicted"/>
<evidence type="ECO:0000256" key="2">
    <source>
        <dbReference type="ARBA" id="ARBA00022898"/>
    </source>
</evidence>
<evidence type="ECO:0000313" key="4">
    <source>
        <dbReference type="EMBL" id="SDE03881.1"/>
    </source>
</evidence>
<reference evidence="5" key="1">
    <citation type="submission" date="2016-10" db="EMBL/GenBank/DDBJ databases">
        <authorList>
            <person name="Varghese N."/>
            <person name="Submissions S."/>
        </authorList>
    </citation>
    <scope>NUCLEOTIDE SEQUENCE [LARGE SCALE GENOMIC DNA]</scope>
    <source>
        <strain evidence="5">DSM 25329</strain>
    </source>
</reference>
<dbReference type="PANTHER" id="PTHR32328:SF0">
    <property type="entry name" value="L-SERYL-TRNA(SEC) SELENIUM TRANSFERASE"/>
    <property type="match status" value="1"/>
</dbReference>
<name>A0A1G6ZMY6_9BACT</name>
<dbReference type="STRING" id="659014.SAMN04487996_103175"/>
<dbReference type="OrthoDB" id="9787096at2"/>
<dbReference type="Proteomes" id="UP000198748">
    <property type="component" value="Unassembled WGS sequence"/>
</dbReference>
<dbReference type="GO" id="GO:0004125">
    <property type="term" value="F:L-seryl-tRNA(Sec) selenium transferase activity"/>
    <property type="evidence" value="ECO:0007669"/>
    <property type="project" value="TreeGrafter"/>
</dbReference>
<dbReference type="Gene3D" id="3.40.640.10">
    <property type="entry name" value="Type I PLP-dependent aspartate aminotransferase-like (Major domain)"/>
    <property type="match status" value="1"/>
</dbReference>
<dbReference type="Pfam" id="PF00266">
    <property type="entry name" value="Aminotran_5"/>
    <property type="match status" value="1"/>
</dbReference>
<evidence type="ECO:0000313" key="5">
    <source>
        <dbReference type="Proteomes" id="UP000198748"/>
    </source>
</evidence>